<reference evidence="1" key="1">
    <citation type="submission" date="2017-10" db="EMBL/GenBank/DDBJ databases">
        <title>Genome sequence of cellulolytic Lachnospiraceae bacterium XHS1971 isolated from hotspring sediment.</title>
        <authorList>
            <person name="Vasudevan G."/>
            <person name="Joshi A.J."/>
            <person name="Hivarkar S."/>
            <person name="Lanjekar V.B."/>
            <person name="Dhakephalkar P.K."/>
            <person name="Dagar S."/>
        </authorList>
    </citation>
    <scope>NUCLEOTIDE SEQUENCE</scope>
    <source>
        <strain evidence="1">XHS1971</strain>
    </source>
</reference>
<gene>
    <name evidence="1" type="ORF">CS063_07910</name>
</gene>
<dbReference type="Proteomes" id="UP000224460">
    <property type="component" value="Unassembled WGS sequence"/>
</dbReference>
<proteinExistence type="predicted"/>
<sequence>MEPLSCHEQLLNFAVKAGELMLKSGAEIYRVEDTITRLLKASHFESVDTFVIPTGIMVTIEDTSFSMCTKIARVKNRVTRLDRVELINQLSRDYVLGLISFEEASSRLQSIEQAKTYSSLTVNLWIGISCAFFSIMFKGNSIDFFISFCIGLVVGSMHARLMQKEIVNYFVLFICSLFIGVSVICAHFLLGNRMNMESIVIGCIMPLLPGVAFTNAVRDAIGDELLSGISRATEALLIAVSLAAGVGIALSFGFWIGGIL</sequence>
<protein>
    <submittedName>
        <fullName evidence="1">Uncharacterized protein</fullName>
    </submittedName>
</protein>
<dbReference type="EMBL" id="PEDL01000006">
    <property type="protein sequence ID" value="PHV70936.1"/>
    <property type="molecule type" value="Genomic_DNA"/>
</dbReference>
<keyword evidence="2" id="KW-1185">Reference proteome</keyword>
<accession>A0AC61DCL9</accession>
<organism evidence="1 2">
    <name type="scientific">Sporanaerobium hydrogeniformans</name>
    <dbReference type="NCBI Taxonomy" id="3072179"/>
    <lineage>
        <taxon>Bacteria</taxon>
        <taxon>Bacillati</taxon>
        <taxon>Bacillota</taxon>
        <taxon>Clostridia</taxon>
        <taxon>Lachnospirales</taxon>
        <taxon>Lachnospiraceae</taxon>
        <taxon>Sporanaerobium</taxon>
    </lineage>
</organism>
<evidence type="ECO:0000313" key="2">
    <source>
        <dbReference type="Proteomes" id="UP000224460"/>
    </source>
</evidence>
<comment type="caution">
    <text evidence="1">The sequence shown here is derived from an EMBL/GenBank/DDBJ whole genome shotgun (WGS) entry which is preliminary data.</text>
</comment>
<evidence type="ECO:0000313" key="1">
    <source>
        <dbReference type="EMBL" id="PHV70936.1"/>
    </source>
</evidence>
<name>A0AC61DCL9_9FIRM</name>